<keyword evidence="6" id="KW-0169">Cobalamin biosynthesis</keyword>
<evidence type="ECO:0000256" key="2">
    <source>
        <dbReference type="ARBA" id="ARBA00011233"/>
    </source>
</evidence>
<dbReference type="NCBIfam" id="TIGR00636">
    <property type="entry name" value="PduO_Nterm"/>
    <property type="match status" value="1"/>
</dbReference>
<dbReference type="InterPro" id="IPR016030">
    <property type="entry name" value="CblAdoTrfase-like"/>
</dbReference>
<comment type="subunit">
    <text evidence="2">Homotrimer.</text>
</comment>
<dbReference type="EC" id="2.5.1.17" evidence="6"/>
<keyword evidence="5 6" id="KW-0067">ATP-binding</keyword>
<reference evidence="8 9" key="1">
    <citation type="submission" date="2019-02" db="EMBL/GenBank/DDBJ databases">
        <title>Deep-cultivation of Planctomycetes and their phenomic and genomic characterization uncovers novel biology.</title>
        <authorList>
            <person name="Wiegand S."/>
            <person name="Jogler M."/>
            <person name="Boedeker C."/>
            <person name="Pinto D."/>
            <person name="Vollmers J."/>
            <person name="Rivas-Marin E."/>
            <person name="Kohn T."/>
            <person name="Peeters S.H."/>
            <person name="Heuer A."/>
            <person name="Rast P."/>
            <person name="Oberbeckmann S."/>
            <person name="Bunk B."/>
            <person name="Jeske O."/>
            <person name="Meyerdierks A."/>
            <person name="Storesund J.E."/>
            <person name="Kallscheuer N."/>
            <person name="Luecker S."/>
            <person name="Lage O.M."/>
            <person name="Pohl T."/>
            <person name="Merkel B.J."/>
            <person name="Hornburger P."/>
            <person name="Mueller R.-W."/>
            <person name="Bruemmer F."/>
            <person name="Labrenz M."/>
            <person name="Spormann A.M."/>
            <person name="Op den Camp H."/>
            <person name="Overmann J."/>
            <person name="Amann R."/>
            <person name="Jetten M.S.M."/>
            <person name="Mascher T."/>
            <person name="Medema M.H."/>
            <person name="Devos D.P."/>
            <person name="Kaster A.-K."/>
            <person name="Ovreas L."/>
            <person name="Rohde M."/>
            <person name="Galperin M.Y."/>
            <person name="Jogler C."/>
        </authorList>
    </citation>
    <scope>NUCLEOTIDE SEQUENCE [LARGE SCALE GENOMIC DNA]</scope>
    <source>
        <strain evidence="8 9">I41</strain>
    </source>
</reference>
<evidence type="ECO:0000256" key="1">
    <source>
        <dbReference type="ARBA" id="ARBA00007487"/>
    </source>
</evidence>
<sequence length="181" mass="19410">MKIYTRTGDSGQTGLYGGGRVRKNDPRIAAFGSIDELNAQLGVCRGADLPPALDEPLARLQHELFALGAELSSPRDAAPHSILLDGDDITAAEAAIDWFEEHLSPLQAFILPGGTPASAALHVARAVCRRAERDVCALAEIAPVRGTVLEYLNRVGDLLFVLARYANHAVGKSDVLWEKKS</sequence>
<comment type="similarity">
    <text evidence="1 6">Belongs to the Cob(I)alamin adenosyltransferase family.</text>
</comment>
<dbReference type="GO" id="GO:0005524">
    <property type="term" value="F:ATP binding"/>
    <property type="evidence" value="ECO:0007669"/>
    <property type="project" value="UniProtKB-UniRule"/>
</dbReference>
<comment type="pathway">
    <text evidence="6">Cofactor biosynthesis; adenosylcobalamin biosynthesis; adenosylcobalamin from cob(II)yrinate a,c-diamide: step 2/7.</text>
</comment>
<evidence type="ECO:0000256" key="5">
    <source>
        <dbReference type="ARBA" id="ARBA00022840"/>
    </source>
</evidence>
<protein>
    <recommendedName>
        <fullName evidence="6">Corrinoid adenosyltransferase</fullName>
        <ecNumber evidence="6">2.5.1.17</ecNumber>
    </recommendedName>
    <alternativeName>
        <fullName evidence="6">Cob(II)alamin adenosyltransferase</fullName>
    </alternativeName>
    <alternativeName>
        <fullName evidence="6">Cob(II)yrinic acid a,c-diamide adenosyltransferase</fullName>
    </alternativeName>
    <alternativeName>
        <fullName evidence="6">Cobinamide/cobalamin adenosyltransferase</fullName>
    </alternativeName>
</protein>
<keyword evidence="4 6" id="KW-0547">Nucleotide-binding</keyword>
<feature type="domain" description="Cobalamin adenosyltransferase-like" evidence="7">
    <location>
        <begin position="3"/>
        <end position="166"/>
    </location>
</feature>
<dbReference type="PANTHER" id="PTHR12213:SF0">
    <property type="entry name" value="CORRINOID ADENOSYLTRANSFERASE MMAB"/>
    <property type="match status" value="1"/>
</dbReference>
<evidence type="ECO:0000313" key="9">
    <source>
        <dbReference type="Proteomes" id="UP000317909"/>
    </source>
</evidence>
<dbReference type="FunFam" id="1.20.1200.10:FF:000001">
    <property type="entry name" value="Cob(I)yrinic acid a,c-diamide adenosyltransferase"/>
    <property type="match status" value="1"/>
</dbReference>
<dbReference type="Proteomes" id="UP000317909">
    <property type="component" value="Chromosome"/>
</dbReference>
<comment type="catalytic activity">
    <reaction evidence="6">
        <text>2 cob(II)yrinate a,c diamide + reduced [electron-transfer flavoprotein] + 2 ATP = 2 adenosylcob(III)yrinate a,c-diamide + 2 triphosphate + oxidized [electron-transfer flavoprotein] + 3 H(+)</text>
        <dbReference type="Rhea" id="RHEA:11528"/>
        <dbReference type="Rhea" id="RHEA-COMP:10685"/>
        <dbReference type="Rhea" id="RHEA-COMP:10686"/>
        <dbReference type="ChEBI" id="CHEBI:15378"/>
        <dbReference type="ChEBI" id="CHEBI:18036"/>
        <dbReference type="ChEBI" id="CHEBI:30616"/>
        <dbReference type="ChEBI" id="CHEBI:57692"/>
        <dbReference type="ChEBI" id="CHEBI:58307"/>
        <dbReference type="ChEBI" id="CHEBI:58503"/>
        <dbReference type="ChEBI" id="CHEBI:58537"/>
        <dbReference type="EC" id="2.5.1.17"/>
    </reaction>
</comment>
<dbReference type="UniPathway" id="UPA00148">
    <property type="reaction ID" value="UER00233"/>
</dbReference>
<keyword evidence="3 6" id="KW-0808">Transferase</keyword>
<dbReference type="GO" id="GO:0008817">
    <property type="term" value="F:corrinoid adenosyltransferase activity"/>
    <property type="evidence" value="ECO:0007669"/>
    <property type="project" value="UniProtKB-UniRule"/>
</dbReference>
<accession>A0A517TSD1</accession>
<dbReference type="PANTHER" id="PTHR12213">
    <property type="entry name" value="CORRINOID ADENOSYLTRANSFERASE"/>
    <property type="match status" value="1"/>
</dbReference>
<dbReference type="GO" id="GO:0009236">
    <property type="term" value="P:cobalamin biosynthetic process"/>
    <property type="evidence" value="ECO:0007669"/>
    <property type="project" value="UniProtKB-UniRule"/>
</dbReference>
<dbReference type="KEGG" id="llh:I41_04340"/>
<dbReference type="EMBL" id="CP036339">
    <property type="protein sequence ID" value="QDT71278.1"/>
    <property type="molecule type" value="Genomic_DNA"/>
</dbReference>
<dbReference type="SUPFAM" id="SSF89028">
    <property type="entry name" value="Cobalamin adenosyltransferase-like"/>
    <property type="match status" value="1"/>
</dbReference>
<dbReference type="InterPro" id="IPR029499">
    <property type="entry name" value="PduO-typ"/>
</dbReference>
<evidence type="ECO:0000256" key="3">
    <source>
        <dbReference type="ARBA" id="ARBA00022679"/>
    </source>
</evidence>
<dbReference type="AlphaFoldDB" id="A0A517TSD1"/>
<evidence type="ECO:0000256" key="4">
    <source>
        <dbReference type="ARBA" id="ARBA00022741"/>
    </source>
</evidence>
<comment type="catalytic activity">
    <reaction evidence="6">
        <text>2 cob(II)alamin + reduced [electron-transfer flavoprotein] + 2 ATP = 2 adenosylcob(III)alamin + 2 triphosphate + oxidized [electron-transfer flavoprotein] + 3 H(+)</text>
        <dbReference type="Rhea" id="RHEA:28671"/>
        <dbReference type="Rhea" id="RHEA-COMP:10685"/>
        <dbReference type="Rhea" id="RHEA-COMP:10686"/>
        <dbReference type="ChEBI" id="CHEBI:15378"/>
        <dbReference type="ChEBI" id="CHEBI:16304"/>
        <dbReference type="ChEBI" id="CHEBI:18036"/>
        <dbReference type="ChEBI" id="CHEBI:18408"/>
        <dbReference type="ChEBI" id="CHEBI:30616"/>
        <dbReference type="ChEBI" id="CHEBI:57692"/>
        <dbReference type="ChEBI" id="CHEBI:58307"/>
        <dbReference type="EC" id="2.5.1.17"/>
    </reaction>
</comment>
<proteinExistence type="inferred from homology"/>
<dbReference type="OrthoDB" id="9778896at2"/>
<gene>
    <name evidence="8" type="primary">yvqK</name>
    <name evidence="8" type="ORF">I41_04340</name>
</gene>
<dbReference type="Pfam" id="PF01923">
    <property type="entry name" value="Cob_adeno_trans"/>
    <property type="match status" value="1"/>
</dbReference>
<evidence type="ECO:0000256" key="6">
    <source>
        <dbReference type="RuleBase" id="RU366026"/>
    </source>
</evidence>
<keyword evidence="9" id="KW-1185">Reference proteome</keyword>
<name>A0A517TSD1_9BACT</name>
<dbReference type="RefSeq" id="WP_145430434.1">
    <property type="nucleotide sequence ID" value="NZ_CP036339.1"/>
</dbReference>
<dbReference type="Gene3D" id="1.20.1200.10">
    <property type="entry name" value="Cobalamin adenosyltransferase-like"/>
    <property type="match status" value="1"/>
</dbReference>
<dbReference type="InterPro" id="IPR036451">
    <property type="entry name" value="CblAdoTrfase-like_sf"/>
</dbReference>
<evidence type="ECO:0000259" key="7">
    <source>
        <dbReference type="Pfam" id="PF01923"/>
    </source>
</evidence>
<evidence type="ECO:0000313" key="8">
    <source>
        <dbReference type="EMBL" id="QDT71278.1"/>
    </source>
</evidence>
<organism evidence="8 9">
    <name type="scientific">Lacipirellula limnantheis</name>
    <dbReference type="NCBI Taxonomy" id="2528024"/>
    <lineage>
        <taxon>Bacteria</taxon>
        <taxon>Pseudomonadati</taxon>
        <taxon>Planctomycetota</taxon>
        <taxon>Planctomycetia</taxon>
        <taxon>Pirellulales</taxon>
        <taxon>Lacipirellulaceae</taxon>
        <taxon>Lacipirellula</taxon>
    </lineage>
</organism>